<evidence type="ECO:0000313" key="1">
    <source>
        <dbReference type="EMBL" id="RGR43726.1"/>
    </source>
</evidence>
<dbReference type="RefSeq" id="WP_117652441.1">
    <property type="nucleotide sequence ID" value="NZ_JADMWM010000005.1"/>
</dbReference>
<dbReference type="InterPro" id="IPR038707">
    <property type="entry name" value="TraQ_sf"/>
</dbReference>
<evidence type="ECO:0000313" key="2">
    <source>
        <dbReference type="Proteomes" id="UP000266497"/>
    </source>
</evidence>
<name>A0A395UT16_PHOVU</name>
<accession>A0A395UT16</accession>
<sequence length="167" mass="19084">MKTEKNIRKGFGLAGKIAMFCIVLVSLVLTSCESELEIQQSYPFTVETMPVPKELNRNETAEIRCELKSEGDFDGTVYTIRYFQYDGEGSLKLDNGLEFKPNDRYLLENRKFRMYYTSLCDEAQNFIVVVEDNWGNMTEMEFDFNDAGDEETDAVEDSLSVQEGGAL</sequence>
<gene>
    <name evidence="1" type="ORF">DWY53_00375</name>
</gene>
<reference evidence="1 2" key="1">
    <citation type="submission" date="2018-08" db="EMBL/GenBank/DDBJ databases">
        <title>A genome reference for cultivated species of the human gut microbiota.</title>
        <authorList>
            <person name="Zou Y."/>
            <person name="Xue W."/>
            <person name="Luo G."/>
        </authorList>
    </citation>
    <scope>NUCLEOTIDE SEQUENCE [LARGE SCALE GENOMIC DNA]</scope>
    <source>
        <strain evidence="1 2">AF25-30LB</strain>
    </source>
</reference>
<dbReference type="AlphaFoldDB" id="A0A395UT16"/>
<dbReference type="InterPro" id="IPR024355">
    <property type="entry name" value="TraQ_bacteroidetes"/>
</dbReference>
<dbReference type="EMBL" id="QRUD01000001">
    <property type="protein sequence ID" value="RGR43726.1"/>
    <property type="molecule type" value="Genomic_DNA"/>
</dbReference>
<organism evidence="1 2">
    <name type="scientific">Phocaeicola vulgatus</name>
    <name type="common">Bacteroides vulgatus</name>
    <dbReference type="NCBI Taxonomy" id="821"/>
    <lineage>
        <taxon>Bacteria</taxon>
        <taxon>Pseudomonadati</taxon>
        <taxon>Bacteroidota</taxon>
        <taxon>Bacteroidia</taxon>
        <taxon>Bacteroidales</taxon>
        <taxon>Bacteroidaceae</taxon>
        <taxon>Phocaeicola</taxon>
    </lineage>
</organism>
<comment type="caution">
    <text evidence="1">The sequence shown here is derived from an EMBL/GenBank/DDBJ whole genome shotgun (WGS) entry which is preliminary data.</text>
</comment>
<dbReference type="Pfam" id="PF12988">
    <property type="entry name" value="TraQ_transposon"/>
    <property type="match status" value="1"/>
</dbReference>
<proteinExistence type="predicted"/>
<dbReference type="PROSITE" id="PS51257">
    <property type="entry name" value="PROKAR_LIPOPROTEIN"/>
    <property type="match status" value="1"/>
</dbReference>
<dbReference type="Gene3D" id="2.60.40.2410">
    <property type="entry name" value="Uncharacterised protein PF12988, DUF3872"/>
    <property type="match status" value="1"/>
</dbReference>
<protein>
    <submittedName>
        <fullName evidence="1">DUF3872 domain-containing protein</fullName>
    </submittedName>
</protein>
<dbReference type="Proteomes" id="UP000266497">
    <property type="component" value="Unassembled WGS sequence"/>
</dbReference>